<protein>
    <recommendedName>
        <fullName evidence="6">PSP proline-rich domain-containing protein</fullName>
    </recommendedName>
</protein>
<comment type="caution">
    <text evidence="7">The sequence shown here is derived from an EMBL/GenBank/DDBJ whole genome shotgun (WGS) entry which is preliminary data.</text>
</comment>
<gene>
    <name evidence="7" type="ORF">Zmor_026803</name>
</gene>
<evidence type="ECO:0000313" key="7">
    <source>
        <dbReference type="EMBL" id="KAJ3644131.1"/>
    </source>
</evidence>
<dbReference type="GO" id="GO:0008270">
    <property type="term" value="F:zinc ion binding"/>
    <property type="evidence" value="ECO:0007669"/>
    <property type="project" value="UniProtKB-KW"/>
</dbReference>
<name>A0AA38HVB3_9CUCU</name>
<dbReference type="EMBL" id="JALNTZ010000008">
    <property type="protein sequence ID" value="KAJ3644131.1"/>
    <property type="molecule type" value="Genomic_DNA"/>
</dbReference>
<dbReference type="Proteomes" id="UP001168821">
    <property type="component" value="Unassembled WGS sequence"/>
</dbReference>
<accession>A0AA38HVB3</accession>
<sequence>MVECVNEELQEPNSKQIKIDEAVHNLENSLSNNDSTKHETSKESLTDDLGSIACCLTVKFHDETTADMYKAKFLEFLNTFKEFRIDNESDYFIRVYKDENALDYPEKTIGESDIQPASTKKRKKHSKAKKELFVVDATPSDNSNSVDLRYTTKFTINTETEVEEIVNQSSKGGCFNCGERHPLKDCPLPKDHAKIALARQRFKFQAKSGRYHLDDQRFSHLEPGKISAELRKALGLQKNETPHFVYLMRRLGYPPGWLEEAKFVHSNLDMFDIDGKHVKSCVVKKAGLDESRIVDYPGFNVPLQKGVKDDYRIYRVPPYSDNFSKQAMICFFEKECLRDEDNLETCDINIEREPDRLTIKHKQITEIKASAGRNSPSLVDLEQQKRQLLEELNEEPTDERKDSDSDADKDFLAIKTSCFGTPLLKSSSPYSRLPNPDNFSKDVSPVINFENLPNSTGKYEQLTDVLQKVRTTLKKVQNCST</sequence>
<dbReference type="SMART" id="SM00581">
    <property type="entry name" value="PSP"/>
    <property type="match status" value="1"/>
</dbReference>
<reference evidence="7" key="1">
    <citation type="journal article" date="2023" name="G3 (Bethesda)">
        <title>Whole genome assemblies of Zophobas morio and Tenebrio molitor.</title>
        <authorList>
            <person name="Kaur S."/>
            <person name="Stinson S.A."/>
            <person name="diCenzo G.C."/>
        </authorList>
    </citation>
    <scope>NUCLEOTIDE SEQUENCE</scope>
    <source>
        <strain evidence="7">QUZm001</strain>
    </source>
</reference>
<evidence type="ECO:0000256" key="2">
    <source>
        <dbReference type="ARBA" id="ARBA00022723"/>
    </source>
</evidence>
<evidence type="ECO:0000256" key="4">
    <source>
        <dbReference type="ARBA" id="ARBA00022833"/>
    </source>
</evidence>
<keyword evidence="8" id="KW-1185">Reference proteome</keyword>
<evidence type="ECO:0000259" key="6">
    <source>
        <dbReference type="SMART" id="SM00581"/>
    </source>
</evidence>
<dbReference type="PANTHER" id="PTHR13316:SF0">
    <property type="entry name" value="ZINC FINGER CCHC DOMAIN-CONTAINING PROTEIN 8"/>
    <property type="match status" value="1"/>
</dbReference>
<keyword evidence="2" id="KW-0479">Metal-binding</keyword>
<keyword evidence="3" id="KW-0863">Zinc-finger</keyword>
<evidence type="ECO:0000313" key="8">
    <source>
        <dbReference type="Proteomes" id="UP001168821"/>
    </source>
</evidence>
<dbReference type="PANTHER" id="PTHR13316">
    <property type="entry name" value="ZINC FINGER, CCHC DOMAIN CONTAINING 8"/>
    <property type="match status" value="1"/>
</dbReference>
<dbReference type="InterPro" id="IPR006568">
    <property type="entry name" value="PSP_pro-rich"/>
</dbReference>
<comment type="subcellular location">
    <subcellularLocation>
        <location evidence="1">Nucleus</location>
    </subcellularLocation>
</comment>
<dbReference type="GO" id="GO:0003723">
    <property type="term" value="F:RNA binding"/>
    <property type="evidence" value="ECO:0007669"/>
    <property type="project" value="TreeGrafter"/>
</dbReference>
<dbReference type="Pfam" id="PF04046">
    <property type="entry name" value="PSP"/>
    <property type="match status" value="1"/>
</dbReference>
<keyword evidence="4" id="KW-0862">Zinc</keyword>
<dbReference type="GO" id="GO:0071013">
    <property type="term" value="C:catalytic step 2 spliceosome"/>
    <property type="evidence" value="ECO:0007669"/>
    <property type="project" value="TreeGrafter"/>
</dbReference>
<keyword evidence="5" id="KW-0539">Nucleus</keyword>
<dbReference type="AlphaFoldDB" id="A0AA38HVB3"/>
<evidence type="ECO:0000256" key="1">
    <source>
        <dbReference type="ARBA" id="ARBA00004123"/>
    </source>
</evidence>
<evidence type="ECO:0000256" key="3">
    <source>
        <dbReference type="ARBA" id="ARBA00022771"/>
    </source>
</evidence>
<organism evidence="7 8">
    <name type="scientific">Zophobas morio</name>
    <dbReference type="NCBI Taxonomy" id="2755281"/>
    <lineage>
        <taxon>Eukaryota</taxon>
        <taxon>Metazoa</taxon>
        <taxon>Ecdysozoa</taxon>
        <taxon>Arthropoda</taxon>
        <taxon>Hexapoda</taxon>
        <taxon>Insecta</taxon>
        <taxon>Pterygota</taxon>
        <taxon>Neoptera</taxon>
        <taxon>Endopterygota</taxon>
        <taxon>Coleoptera</taxon>
        <taxon>Polyphaga</taxon>
        <taxon>Cucujiformia</taxon>
        <taxon>Tenebrionidae</taxon>
        <taxon>Zophobas</taxon>
    </lineage>
</organism>
<feature type="domain" description="PSP proline-rich" evidence="6">
    <location>
        <begin position="218"/>
        <end position="270"/>
    </location>
</feature>
<proteinExistence type="predicted"/>
<evidence type="ECO:0000256" key="5">
    <source>
        <dbReference type="ARBA" id="ARBA00023242"/>
    </source>
</evidence>
<dbReference type="InterPro" id="IPR052115">
    <property type="entry name" value="NEXT_complex_subunit_ZCCHC8"/>
</dbReference>